<evidence type="ECO:0000313" key="1">
    <source>
        <dbReference type="EMBL" id="KAK4018697.1"/>
    </source>
</evidence>
<keyword evidence="2" id="KW-1185">Reference proteome</keyword>
<name>A0ABR0A0L7_9CRUS</name>
<dbReference type="Proteomes" id="UP001234178">
    <property type="component" value="Unassembled WGS sequence"/>
</dbReference>
<accession>A0ABR0A0L7</accession>
<evidence type="ECO:0000313" key="2">
    <source>
        <dbReference type="Proteomes" id="UP001234178"/>
    </source>
</evidence>
<gene>
    <name evidence="1" type="ORF">OUZ56_000742</name>
</gene>
<proteinExistence type="predicted"/>
<comment type="caution">
    <text evidence="1">The sequence shown here is derived from an EMBL/GenBank/DDBJ whole genome shotgun (WGS) entry which is preliminary data.</text>
</comment>
<reference evidence="1 2" key="1">
    <citation type="journal article" date="2023" name="Nucleic Acids Res.">
        <title>The hologenome of Daphnia magna reveals possible DNA methylation and microbiome-mediated evolution of the host genome.</title>
        <authorList>
            <person name="Chaturvedi A."/>
            <person name="Li X."/>
            <person name="Dhandapani V."/>
            <person name="Marshall H."/>
            <person name="Kissane S."/>
            <person name="Cuenca-Cambronero M."/>
            <person name="Asole G."/>
            <person name="Calvet F."/>
            <person name="Ruiz-Romero M."/>
            <person name="Marangio P."/>
            <person name="Guigo R."/>
            <person name="Rago D."/>
            <person name="Mirbahai L."/>
            <person name="Eastwood N."/>
            <person name="Colbourne J.K."/>
            <person name="Zhou J."/>
            <person name="Mallon E."/>
            <person name="Orsini L."/>
        </authorList>
    </citation>
    <scope>NUCLEOTIDE SEQUENCE [LARGE SCALE GENOMIC DNA]</scope>
    <source>
        <strain evidence="1">LRV0_1</strain>
    </source>
</reference>
<protein>
    <submittedName>
        <fullName evidence="1">Uncharacterized protein</fullName>
    </submittedName>
</protein>
<dbReference type="EMBL" id="JAOYFB010000036">
    <property type="protein sequence ID" value="KAK4018697.1"/>
    <property type="molecule type" value="Genomic_DNA"/>
</dbReference>
<organism evidence="1 2">
    <name type="scientific">Daphnia magna</name>
    <dbReference type="NCBI Taxonomy" id="35525"/>
    <lineage>
        <taxon>Eukaryota</taxon>
        <taxon>Metazoa</taxon>
        <taxon>Ecdysozoa</taxon>
        <taxon>Arthropoda</taxon>
        <taxon>Crustacea</taxon>
        <taxon>Branchiopoda</taxon>
        <taxon>Diplostraca</taxon>
        <taxon>Cladocera</taxon>
        <taxon>Anomopoda</taxon>
        <taxon>Daphniidae</taxon>
        <taxon>Daphnia</taxon>
    </lineage>
</organism>
<sequence length="65" mass="7234">MCVHKTRLMLRKGIVNLGRGVTCIRRPTDGLKCSVIFGIETINGLPIHEEWKIGAIKKDVGLSFI</sequence>